<reference evidence="1" key="1">
    <citation type="submission" date="2017-10" db="EMBL/GenBank/DDBJ databases">
        <title>Sequence, genome organization and annotation of the thermophilic 47,7-kb bacterophage TO-84 that infects Geobacillus stearothermophilus.</title>
        <authorList>
            <person name="Skowron P.M."/>
            <person name="Kropinski A."/>
            <person name="Los M."/>
        </authorList>
    </citation>
    <scope>NUCLEOTIDE SEQUENCE [LARGE SCALE GENOMIC DNA]</scope>
</reference>
<dbReference type="EMBL" id="KY565347">
    <property type="protein sequence ID" value="AQY55090.1"/>
    <property type="molecule type" value="Genomic_DNA"/>
</dbReference>
<protein>
    <submittedName>
        <fullName evidence="1">Uncharacterized protein</fullName>
    </submittedName>
</protein>
<evidence type="ECO:0000313" key="1">
    <source>
        <dbReference type="EMBL" id="AQY55090.1"/>
    </source>
</evidence>
<dbReference type="KEGG" id="vg:40075878"/>
<dbReference type="Proteomes" id="UP000225660">
    <property type="component" value="Segment"/>
</dbReference>
<name>A0A1U9WQQ4_9CAUD</name>
<evidence type="ECO:0000313" key="2">
    <source>
        <dbReference type="Proteomes" id="UP000225660"/>
    </source>
</evidence>
<dbReference type="GeneID" id="40075878"/>
<sequence length="87" mass="10360">MKPNITDRSTWTSGWIVEDPDNHILICVDECGNVVGTCDAMMPPVMVKRWIVKVGEFKKINIRNQMHYIQKWNERMVNDDDEKYRFE</sequence>
<accession>A0A1U9WQQ4</accession>
<proteinExistence type="predicted"/>
<dbReference type="RefSeq" id="YP_009600116.1">
    <property type="nucleotide sequence ID" value="NC_041918.2"/>
</dbReference>
<organism evidence="1 2">
    <name type="scientific">Geobacillus phage TP-84</name>
    <dbReference type="NCBI Taxonomy" id="1965361"/>
    <lineage>
        <taxon>Viruses</taxon>
        <taxon>Duplodnaviria</taxon>
        <taxon>Heunggongvirae</taxon>
        <taxon>Uroviricota</taxon>
        <taxon>Caudoviricetes</taxon>
        <taxon>Saundersvirus</taxon>
        <taxon>Saundersvirus Tp84</taxon>
    </lineage>
</organism>
<keyword evidence="2" id="KW-1185">Reference proteome</keyword>